<evidence type="ECO:0000256" key="2">
    <source>
        <dbReference type="SAM" id="Phobius"/>
    </source>
</evidence>
<keyword evidence="5" id="KW-1185">Reference proteome</keyword>
<feature type="transmembrane region" description="Helical" evidence="2">
    <location>
        <begin position="402"/>
        <end position="422"/>
    </location>
</feature>
<feature type="transmembrane region" description="Helical" evidence="2">
    <location>
        <begin position="359"/>
        <end position="381"/>
    </location>
</feature>
<keyword evidence="3" id="KW-0732">Signal</keyword>
<evidence type="ECO:0000313" key="5">
    <source>
        <dbReference type="Proteomes" id="UP000024635"/>
    </source>
</evidence>
<dbReference type="Proteomes" id="UP000024635">
    <property type="component" value="Unassembled WGS sequence"/>
</dbReference>
<feature type="transmembrane region" description="Helical" evidence="2">
    <location>
        <begin position="272"/>
        <end position="291"/>
    </location>
</feature>
<dbReference type="Gene3D" id="1.10.2000.10">
    <property type="entry name" value="Frizzled cysteine-rich domain"/>
    <property type="match status" value="1"/>
</dbReference>
<keyword evidence="2" id="KW-0812">Transmembrane</keyword>
<feature type="transmembrane region" description="Helical" evidence="2">
    <location>
        <begin position="303"/>
        <end position="323"/>
    </location>
</feature>
<evidence type="ECO:0000256" key="1">
    <source>
        <dbReference type="SAM" id="MobiDB-lite"/>
    </source>
</evidence>
<feature type="signal peptide" evidence="3">
    <location>
        <begin position="1"/>
        <end position="18"/>
    </location>
</feature>
<proteinExistence type="predicted"/>
<dbReference type="InterPro" id="IPR036790">
    <property type="entry name" value="Frizzled_dom_sf"/>
</dbReference>
<protein>
    <recommendedName>
        <fullName evidence="6">FZ domain-containing protein</fullName>
    </recommendedName>
</protein>
<feature type="region of interest" description="Disordered" evidence="1">
    <location>
        <begin position="716"/>
        <end position="740"/>
    </location>
</feature>
<organism evidence="4 5">
    <name type="scientific">Ancylostoma ceylanicum</name>
    <dbReference type="NCBI Taxonomy" id="53326"/>
    <lineage>
        <taxon>Eukaryota</taxon>
        <taxon>Metazoa</taxon>
        <taxon>Ecdysozoa</taxon>
        <taxon>Nematoda</taxon>
        <taxon>Chromadorea</taxon>
        <taxon>Rhabditida</taxon>
        <taxon>Rhabditina</taxon>
        <taxon>Rhabditomorpha</taxon>
        <taxon>Strongyloidea</taxon>
        <taxon>Ancylostomatidae</taxon>
        <taxon>Ancylostomatinae</taxon>
        <taxon>Ancylostoma</taxon>
    </lineage>
</organism>
<reference evidence="5" key="1">
    <citation type="journal article" date="2015" name="Nat. Genet.">
        <title>The genome and transcriptome of the zoonotic hookworm Ancylostoma ceylanicum identify infection-specific gene families.</title>
        <authorList>
            <person name="Schwarz E.M."/>
            <person name="Hu Y."/>
            <person name="Antoshechkin I."/>
            <person name="Miller M.M."/>
            <person name="Sternberg P.W."/>
            <person name="Aroian R.V."/>
        </authorList>
    </citation>
    <scope>NUCLEOTIDE SEQUENCE</scope>
    <source>
        <strain evidence="5">HY135</strain>
    </source>
</reference>
<sequence length="1271" mass="142232">MRLISLFLIPTLLQSLSAEFHEYYEDIPDDLVGQNANYTVNETDAKTHAEIRETLQHFHECRDKEWSCDKHCRLEFRRETQKCHHPAPGDNCFGIPITYKYSRDFVAESRFLRELGVLSRYPRCWSYLAPLVCATIFRPCSRHYFIEKSKEGKVVNGTIELWQLLGSSSCKAAQAMCADVISAGLFPSFIKCEEVRDKTTQNVGKTRIVYSNTCQHRSDEFPVQVGPGACPWPLVSESGSVHSDVSPVLDSCYLPCRSPLVSSSLSSRFRSLRFVLCVFLAIFFVAESVYLSRFSKIFTESLLVFYVSHAVISIAVYCFIWSLSLFDYFFTLSNCSIDGTSRRDALSHSLFEWCSLQAILLYASFLAAFLWLFLLYINTVCPSSFFSLYYSSRPFKIRARPFLVLCVYGLSTITSLVVMSSLRENDGVSGVCYNGLLTWWKYLIAISPLLWLFLLTVSLGFLVIVRKEVFLKSLASKHALREPNKVDNQEHHAGITKLENNSSVTEADGHVCPVRNTLDKRENDSLLLPNGLQQKFDCQFCTSYRSLSRRLSYERNFGVSSTWTGASFALIVLFLIGSPVIHFMYVGVSDGQEVTSVVDYINCGSAHAIKNRSLAWTANSDFPSPALHEAPWCSLPLERARGRLEGILIVFIILPVLPFVVLLVAFLAGINGYGGMSKVRISRGDSSVFSKLFSGEEEYCELAPVKSFLSGSGEANEGEIPGGVTSSPEEGVTSSKLGSASFSKNIDETENTAEIVDYDKTTNSEGPTDVTGDDRESQEEYREEFLKIINQLRGELAFQQSMLINDGAAWNICLHYMQRTEQLLSHAATPSKPADGFTRDLLALGEEMSRVLPSVSDHAMQLSRWMNSVQEACLKLEHIRSAPTDEQQSYFDSQDISRQQQLLALNEYIMRAVASTAARQSACPANPGKTAVQPEDTAQEAQQEQQQRQSTSKEEQVKQKEVQESSTKRQENAKEPNPQCDQQPGPSHRIQHDARPAPPPPSGCPGPGPGPSGSENSASGVREQSGRPRPLLRISAYAESYCATPRGILTRLTIPELRIRVQQIKNICAGDSLYPQELSYMLLVTGDIIFGGNRPREDLFLYTAEQLPVIFGTNSPSIDARIGVQDFLSQMRRRALCVVAAIGYHYSLDSRRGLDYTPPVLPPLGLYRSENELVLRRVLGDRDDVLPSLRDFLQEFQFGRGPVQPRPDLKFAAAFRNYLRLVAAREGFNSDNLEEDVPDPEPRQEQFNPVDEMTSSDEPDEVDVEGPAPPM</sequence>
<keyword evidence="2" id="KW-1133">Transmembrane helix</keyword>
<feature type="region of interest" description="Disordered" evidence="1">
    <location>
        <begin position="1230"/>
        <end position="1271"/>
    </location>
</feature>
<dbReference type="AlphaFoldDB" id="A0A016SS26"/>
<dbReference type="EMBL" id="JARK01001522">
    <property type="protein sequence ID" value="EYB93109.1"/>
    <property type="molecule type" value="Genomic_DNA"/>
</dbReference>
<comment type="caution">
    <text evidence="4">The sequence shown here is derived from an EMBL/GenBank/DDBJ whole genome shotgun (WGS) entry which is preliminary data.</text>
</comment>
<evidence type="ECO:0000256" key="3">
    <source>
        <dbReference type="SAM" id="SignalP"/>
    </source>
</evidence>
<feature type="region of interest" description="Disordered" evidence="1">
    <location>
        <begin position="753"/>
        <end position="779"/>
    </location>
</feature>
<feature type="compositionally biased region" description="Low complexity" evidence="1">
    <location>
        <begin position="933"/>
        <end position="950"/>
    </location>
</feature>
<feature type="region of interest" description="Disordered" evidence="1">
    <location>
        <begin position="919"/>
        <end position="1029"/>
    </location>
</feature>
<dbReference type="OrthoDB" id="5825023at2759"/>
<feature type="transmembrane region" description="Helical" evidence="2">
    <location>
        <begin position="647"/>
        <end position="673"/>
    </location>
</feature>
<name>A0A016SS26_9BILA</name>
<dbReference type="STRING" id="53326.A0A016SS26"/>
<feature type="chain" id="PRO_5001489803" description="FZ domain-containing protein" evidence="3">
    <location>
        <begin position="19"/>
        <end position="1271"/>
    </location>
</feature>
<feature type="compositionally biased region" description="Basic and acidic residues" evidence="1">
    <location>
        <begin position="951"/>
        <end position="974"/>
    </location>
</feature>
<feature type="transmembrane region" description="Helical" evidence="2">
    <location>
        <begin position="442"/>
        <end position="465"/>
    </location>
</feature>
<evidence type="ECO:0000313" key="4">
    <source>
        <dbReference type="EMBL" id="EYB93109.1"/>
    </source>
</evidence>
<accession>A0A016SS26</accession>
<gene>
    <name evidence="4" type="primary">Acey_s0186.g1082</name>
    <name evidence="4" type="ORF">Y032_0186g1082</name>
</gene>
<feature type="compositionally biased region" description="Acidic residues" evidence="1">
    <location>
        <begin position="1254"/>
        <end position="1264"/>
    </location>
</feature>
<feature type="compositionally biased region" description="Pro residues" evidence="1">
    <location>
        <begin position="996"/>
        <end position="1010"/>
    </location>
</feature>
<keyword evidence="2" id="KW-0472">Membrane</keyword>
<evidence type="ECO:0008006" key="6">
    <source>
        <dbReference type="Google" id="ProtNLM"/>
    </source>
</evidence>
<dbReference type="Gene3D" id="1.20.1070.10">
    <property type="entry name" value="Rhodopsin 7-helix transmembrane proteins"/>
    <property type="match status" value="1"/>
</dbReference>
<feature type="compositionally biased region" description="Polar residues" evidence="1">
    <location>
        <begin position="724"/>
        <end position="740"/>
    </location>
</feature>